<evidence type="ECO:0000256" key="1">
    <source>
        <dbReference type="SAM" id="MobiDB-lite"/>
    </source>
</evidence>
<feature type="region of interest" description="Disordered" evidence="1">
    <location>
        <begin position="122"/>
        <end position="145"/>
    </location>
</feature>
<feature type="region of interest" description="Disordered" evidence="1">
    <location>
        <begin position="1"/>
        <end position="50"/>
    </location>
</feature>
<dbReference type="AlphaFoldDB" id="A0AAV4IMS6"/>
<evidence type="ECO:0000313" key="3">
    <source>
        <dbReference type="Proteomes" id="UP000762676"/>
    </source>
</evidence>
<dbReference type="Proteomes" id="UP000762676">
    <property type="component" value="Unassembled WGS sequence"/>
</dbReference>
<protein>
    <submittedName>
        <fullName evidence="2">Uncharacterized protein</fullName>
    </submittedName>
</protein>
<keyword evidence="3" id="KW-1185">Reference proteome</keyword>
<accession>A0AAV4IMS6</accession>
<dbReference type="EMBL" id="BMAT01009672">
    <property type="protein sequence ID" value="GFS11400.1"/>
    <property type="molecule type" value="Genomic_DNA"/>
</dbReference>
<organism evidence="2 3">
    <name type="scientific">Elysia marginata</name>
    <dbReference type="NCBI Taxonomy" id="1093978"/>
    <lineage>
        <taxon>Eukaryota</taxon>
        <taxon>Metazoa</taxon>
        <taxon>Spiralia</taxon>
        <taxon>Lophotrochozoa</taxon>
        <taxon>Mollusca</taxon>
        <taxon>Gastropoda</taxon>
        <taxon>Heterobranchia</taxon>
        <taxon>Euthyneura</taxon>
        <taxon>Panpulmonata</taxon>
        <taxon>Sacoglossa</taxon>
        <taxon>Placobranchoidea</taxon>
        <taxon>Plakobranchidae</taxon>
        <taxon>Elysia</taxon>
    </lineage>
</organism>
<gene>
    <name evidence="2" type="ORF">ElyMa_004833300</name>
</gene>
<comment type="caution">
    <text evidence="2">The sequence shown here is derived from an EMBL/GenBank/DDBJ whole genome shotgun (WGS) entry which is preliminary data.</text>
</comment>
<sequence length="145" mass="16390">MQRFLQTQHPPEPRVRLQRKRNLRSRPSAQEPVPGVQVQEMPGSQDESELRDLCPVSSGMFLFFFKLFFPQSFNLPPPTLPIPPSMFANLEHTGSCHVRETPHSTKPIHDPRVRSLNKNLRGVSDPSQVTVGLDRPPGPLLTLLP</sequence>
<evidence type="ECO:0000313" key="2">
    <source>
        <dbReference type="EMBL" id="GFS11400.1"/>
    </source>
</evidence>
<proteinExistence type="predicted"/>
<reference evidence="2 3" key="1">
    <citation type="journal article" date="2021" name="Elife">
        <title>Chloroplast acquisition without the gene transfer in kleptoplastic sea slugs, Plakobranchus ocellatus.</title>
        <authorList>
            <person name="Maeda T."/>
            <person name="Takahashi S."/>
            <person name="Yoshida T."/>
            <person name="Shimamura S."/>
            <person name="Takaki Y."/>
            <person name="Nagai Y."/>
            <person name="Toyoda A."/>
            <person name="Suzuki Y."/>
            <person name="Arimoto A."/>
            <person name="Ishii H."/>
            <person name="Satoh N."/>
            <person name="Nishiyama T."/>
            <person name="Hasebe M."/>
            <person name="Maruyama T."/>
            <person name="Minagawa J."/>
            <person name="Obokata J."/>
            <person name="Shigenobu S."/>
        </authorList>
    </citation>
    <scope>NUCLEOTIDE SEQUENCE [LARGE SCALE GENOMIC DNA]</scope>
</reference>
<name>A0AAV4IMS6_9GAST</name>